<dbReference type="SUPFAM" id="SSF47413">
    <property type="entry name" value="lambda repressor-like DNA-binding domains"/>
    <property type="match status" value="1"/>
</dbReference>
<reference evidence="2" key="3">
    <citation type="journal article" date="2022" name="Microorganisms">
        <title>Beyond the ABCs#Discovery of Three New Plasmid Types in Rhodobacterales (RepQ, RepY, RepW).</title>
        <authorList>
            <person name="Freese H.M."/>
            <person name="Ringel V."/>
            <person name="Overmann J."/>
            <person name="Petersen J."/>
        </authorList>
    </citation>
    <scope>NUCLEOTIDE SEQUENCE</scope>
    <source>
        <strain evidence="2">DSM 110277</strain>
    </source>
</reference>
<reference evidence="4" key="4">
    <citation type="journal article" date="2022" name="Microorganisms">
        <title>Beyond the ABCs#Discovery of Three New Plasmid Types in Rhodobacterales (RepQ, RepY, RepW).</title>
        <authorList>
            <person name="Freese H.M."/>
            <person name="Ringel V."/>
            <person name="Overmann J."/>
            <person name="Petersen J."/>
        </authorList>
    </citation>
    <scope>NUCLEOTIDE SEQUENCE [LARGE SCALE GENOMIC DNA]</scope>
    <source>
        <strain evidence="4">DSM 110277</strain>
    </source>
</reference>
<reference evidence="3" key="1">
    <citation type="submission" date="2016-10" db="EMBL/GenBank/DDBJ databases">
        <authorList>
            <person name="Varghese N."/>
            <person name="Submissions S."/>
        </authorList>
    </citation>
    <scope>NUCLEOTIDE SEQUENCE [LARGE SCALE GENOMIC DNA]</scope>
    <source>
        <strain evidence="3">DSM 10014</strain>
    </source>
</reference>
<keyword evidence="4" id="KW-1185">Reference proteome</keyword>
<evidence type="ECO:0008006" key="5">
    <source>
        <dbReference type="Google" id="ProtNLM"/>
    </source>
</evidence>
<protein>
    <recommendedName>
        <fullName evidence="5">Helix-turn-helix domain-containing protein</fullName>
    </recommendedName>
</protein>
<dbReference type="AlphaFoldDB" id="A0A1H2R664"/>
<dbReference type="CDD" id="cd00093">
    <property type="entry name" value="HTH_XRE"/>
    <property type="match status" value="1"/>
</dbReference>
<dbReference type="InterPro" id="IPR010982">
    <property type="entry name" value="Lambda_DNA-bd_dom_sf"/>
</dbReference>
<proteinExistence type="predicted"/>
<evidence type="ECO:0000313" key="4">
    <source>
        <dbReference type="Proteomes" id="UP000830781"/>
    </source>
</evidence>
<dbReference type="GeneID" id="94019722"/>
<evidence type="ECO:0000313" key="2">
    <source>
        <dbReference type="EMBL" id="UOA24090.1"/>
    </source>
</evidence>
<organism evidence="1 3">
    <name type="scientific">Sulfitobacter pontiacus</name>
    <dbReference type="NCBI Taxonomy" id="60137"/>
    <lineage>
        <taxon>Bacteria</taxon>
        <taxon>Pseudomonadati</taxon>
        <taxon>Pseudomonadota</taxon>
        <taxon>Alphaproteobacteria</taxon>
        <taxon>Rhodobacterales</taxon>
        <taxon>Roseobacteraceae</taxon>
        <taxon>Sulfitobacter</taxon>
    </lineage>
</organism>
<dbReference type="Proteomes" id="UP000183076">
    <property type="component" value="Unassembled WGS sequence"/>
</dbReference>
<dbReference type="EMBL" id="FNNB01000001">
    <property type="protein sequence ID" value="SDW14952.1"/>
    <property type="molecule type" value="Genomic_DNA"/>
</dbReference>
<name>A0A1H2R664_9RHOB</name>
<sequence>MDYIEQEKLTRAGDTSPEAIHHRLVATRKMTGMTSKQLAASAGIKYTTFISQEKAGSPSVKLMTFYLKAFMVDYNFILGGDPARLPADVREAILAELD</sequence>
<gene>
    <name evidence="2" type="ORF">DSM110277_02526</name>
    <name evidence="1" type="ORF">SAMN04488041_101403</name>
</gene>
<reference evidence="1" key="2">
    <citation type="submission" date="2016-10" db="EMBL/GenBank/DDBJ databases">
        <authorList>
            <person name="de Groot N.N."/>
        </authorList>
    </citation>
    <scope>NUCLEOTIDE SEQUENCE [LARGE SCALE GENOMIC DNA]</scope>
    <source>
        <strain evidence="1">DSM 10014</strain>
    </source>
</reference>
<dbReference type="RefSeq" id="WP_074634633.1">
    <property type="nucleotide sequence ID" value="NZ_CP084959.1"/>
</dbReference>
<dbReference type="InterPro" id="IPR001387">
    <property type="entry name" value="Cro/C1-type_HTH"/>
</dbReference>
<accession>A0A1H2R664</accession>
<dbReference type="GO" id="GO:0003677">
    <property type="term" value="F:DNA binding"/>
    <property type="evidence" value="ECO:0007669"/>
    <property type="project" value="InterPro"/>
</dbReference>
<dbReference type="Gene3D" id="1.10.260.40">
    <property type="entry name" value="lambda repressor-like DNA-binding domains"/>
    <property type="match status" value="1"/>
</dbReference>
<dbReference type="EMBL" id="CP084959">
    <property type="protein sequence ID" value="UOA24090.1"/>
    <property type="molecule type" value="Genomic_DNA"/>
</dbReference>
<evidence type="ECO:0000313" key="1">
    <source>
        <dbReference type="EMBL" id="SDW14952.1"/>
    </source>
</evidence>
<evidence type="ECO:0000313" key="3">
    <source>
        <dbReference type="Proteomes" id="UP000183076"/>
    </source>
</evidence>
<dbReference type="Proteomes" id="UP000830781">
    <property type="component" value="Chromosome"/>
</dbReference>